<keyword evidence="4 7" id="KW-0574">Periplasm</keyword>
<dbReference type="PANTHER" id="PTHR35272">
    <property type="entry name" value="THIOL:DISULFIDE INTERCHANGE PROTEIN DSBC-RELATED"/>
    <property type="match status" value="1"/>
</dbReference>
<gene>
    <name evidence="10" type="primary">dsbC</name>
    <name evidence="10" type="ORF">QJU78_04405</name>
</gene>
<proteinExistence type="inferred from homology"/>
<dbReference type="Gene3D" id="3.40.30.10">
    <property type="entry name" value="Glutaredoxin"/>
    <property type="match status" value="1"/>
</dbReference>
<dbReference type="InterPro" id="IPR018950">
    <property type="entry name" value="DiS-bond_isomerase_DsbC/G_N"/>
</dbReference>
<dbReference type="RefSeq" id="WP_211599263.1">
    <property type="nucleotide sequence ID" value="NZ_JAGRQI010000026.1"/>
</dbReference>
<comment type="function">
    <text evidence="7">Required for disulfide bond formation in some periplasmic proteins. Acts by transferring its disulfide bond to other proteins and is reduced in the process.</text>
</comment>
<keyword evidence="3 7" id="KW-0732">Signal</keyword>
<dbReference type="EMBL" id="JASAYJ010000007">
    <property type="protein sequence ID" value="MDP8187016.1"/>
    <property type="molecule type" value="Genomic_DNA"/>
</dbReference>
<feature type="domain" description="Disulphide bond isomerase DsbC/G N-terminal" evidence="8">
    <location>
        <begin position="21"/>
        <end position="87"/>
    </location>
</feature>
<dbReference type="InterPro" id="IPR051470">
    <property type="entry name" value="Thiol:disulfide_interchange"/>
</dbReference>
<dbReference type="PANTHER" id="PTHR35272:SF3">
    <property type="entry name" value="THIOL:DISULFIDE INTERCHANGE PROTEIN DSBC"/>
    <property type="match status" value="1"/>
</dbReference>
<comment type="subcellular location">
    <subcellularLocation>
        <location evidence="1 7">Periplasm</location>
    </subcellularLocation>
</comment>
<dbReference type="CDD" id="cd03020">
    <property type="entry name" value="DsbA_DsbC_DsbG"/>
    <property type="match status" value="1"/>
</dbReference>
<evidence type="ECO:0000256" key="5">
    <source>
        <dbReference type="ARBA" id="ARBA00023157"/>
    </source>
</evidence>
<dbReference type="InterPro" id="IPR012336">
    <property type="entry name" value="Thioredoxin-like_fold"/>
</dbReference>
<protein>
    <recommendedName>
        <fullName evidence="7">Thiol:disulfide interchange protein</fullName>
    </recommendedName>
</protein>
<evidence type="ECO:0000256" key="6">
    <source>
        <dbReference type="ARBA" id="ARBA00023284"/>
    </source>
</evidence>
<keyword evidence="6 7" id="KW-0676">Redox-active center</keyword>
<dbReference type="InterPro" id="IPR009094">
    <property type="entry name" value="DiS-bond_isomerase_DsbC/G_N_sf"/>
</dbReference>
<dbReference type="AlphaFoldDB" id="A0AAW8CHA5"/>
<dbReference type="SUPFAM" id="SSF52833">
    <property type="entry name" value="Thioredoxin-like"/>
    <property type="match status" value="1"/>
</dbReference>
<evidence type="ECO:0000259" key="8">
    <source>
        <dbReference type="Pfam" id="PF10411"/>
    </source>
</evidence>
<dbReference type="GO" id="GO:0042597">
    <property type="term" value="C:periplasmic space"/>
    <property type="evidence" value="ECO:0007669"/>
    <property type="project" value="UniProtKB-SubCell"/>
</dbReference>
<reference evidence="10" key="1">
    <citation type="journal article" date="2023" name="Front. Microbiol.">
        <title>Phylogeography and host specificity of Pasteurellaceae pathogenic to sea-farmed fish in the north-east Atlantic.</title>
        <authorList>
            <person name="Gulla S."/>
            <person name="Colquhoun D.J."/>
            <person name="Olsen A.B."/>
            <person name="Spilsberg B."/>
            <person name="Lagesen K."/>
            <person name="Aakesson C.P."/>
            <person name="Strom S."/>
            <person name="Manji F."/>
            <person name="Birkbeck T.H."/>
            <person name="Nilsen H.K."/>
        </authorList>
    </citation>
    <scope>NUCLEOTIDE SEQUENCE</scope>
    <source>
        <strain evidence="10">VIB1234</strain>
    </source>
</reference>
<evidence type="ECO:0000313" key="10">
    <source>
        <dbReference type="EMBL" id="MDP8187016.1"/>
    </source>
</evidence>
<feature type="signal peptide" evidence="7">
    <location>
        <begin position="1"/>
        <end position="21"/>
    </location>
</feature>
<comment type="caution">
    <text evidence="10">The sequence shown here is derived from an EMBL/GenBank/DDBJ whole genome shotgun (WGS) entry which is preliminary data.</text>
</comment>
<name>A0AAW8CHA5_9PAST</name>
<evidence type="ECO:0000256" key="4">
    <source>
        <dbReference type="ARBA" id="ARBA00022764"/>
    </source>
</evidence>
<keyword evidence="10" id="KW-0413">Isomerase</keyword>
<feature type="chain" id="PRO_5043109585" description="Thiol:disulfide interchange protein" evidence="7">
    <location>
        <begin position="22"/>
        <end position="233"/>
    </location>
</feature>
<evidence type="ECO:0000256" key="1">
    <source>
        <dbReference type="ARBA" id="ARBA00004418"/>
    </source>
</evidence>
<feature type="domain" description="Thioredoxin-like fold" evidence="9">
    <location>
        <begin position="106"/>
        <end position="227"/>
    </location>
</feature>
<sequence length="233" mass="26119">MNKLNLTFALGLVALPFYTVAENEPIKNSLNQIGIGISDIDIQKSELSGFKSIITQQGVIQVSDDGQYLIPGRVLKLKNGTVSDITNTPLLYKLNTLENEMIVFSAKNEKFVITVFMDISCHYCHKLFSQTQEYNDLGITVRYFAFPRAGLDSQIAAQMEAIWQSKDKKQALIQAENGILPTEFKKPNLIVKQYELGIQYGISGTPSIVTDKGELINGYVEPQRLLDRISHKE</sequence>
<dbReference type="Gene3D" id="3.10.450.70">
    <property type="entry name" value="Disulphide bond isomerase, DsbC/G, N-terminal"/>
    <property type="match status" value="1"/>
</dbReference>
<accession>A0AAW8CHA5</accession>
<dbReference type="InterPro" id="IPR036249">
    <property type="entry name" value="Thioredoxin-like_sf"/>
</dbReference>
<evidence type="ECO:0000313" key="11">
    <source>
        <dbReference type="Proteomes" id="UP001230466"/>
    </source>
</evidence>
<dbReference type="Proteomes" id="UP001230466">
    <property type="component" value="Unassembled WGS sequence"/>
</dbReference>
<dbReference type="NCBIfam" id="NF008129">
    <property type="entry name" value="PRK10877.1"/>
    <property type="match status" value="1"/>
</dbReference>
<dbReference type="InterPro" id="IPR033954">
    <property type="entry name" value="DiS-bond_Isoase_DsbC/G"/>
</dbReference>
<evidence type="ECO:0000259" key="9">
    <source>
        <dbReference type="Pfam" id="PF13098"/>
    </source>
</evidence>
<comment type="similarity">
    <text evidence="2 7">Belongs to the thioredoxin family. DsbC subfamily.</text>
</comment>
<dbReference type="Pfam" id="PF10411">
    <property type="entry name" value="DsbC_N"/>
    <property type="match status" value="1"/>
</dbReference>
<dbReference type="Pfam" id="PF13098">
    <property type="entry name" value="Thioredoxin_2"/>
    <property type="match status" value="1"/>
</dbReference>
<dbReference type="SUPFAM" id="SSF54423">
    <property type="entry name" value="DsbC/DsbG N-terminal domain-like"/>
    <property type="match status" value="1"/>
</dbReference>
<evidence type="ECO:0000256" key="7">
    <source>
        <dbReference type="RuleBase" id="RU364038"/>
    </source>
</evidence>
<dbReference type="GO" id="GO:0016853">
    <property type="term" value="F:isomerase activity"/>
    <property type="evidence" value="ECO:0007669"/>
    <property type="project" value="UniProtKB-KW"/>
</dbReference>
<organism evidence="10 11">
    <name type="scientific">Pasteurella atlantica</name>
    <dbReference type="NCBI Taxonomy" id="2827233"/>
    <lineage>
        <taxon>Bacteria</taxon>
        <taxon>Pseudomonadati</taxon>
        <taxon>Pseudomonadota</taxon>
        <taxon>Gammaproteobacteria</taxon>
        <taxon>Pasteurellales</taxon>
        <taxon>Pasteurellaceae</taxon>
        <taxon>Pasteurella</taxon>
    </lineage>
</organism>
<keyword evidence="5" id="KW-1015">Disulfide bond</keyword>
<evidence type="ECO:0000256" key="3">
    <source>
        <dbReference type="ARBA" id="ARBA00022729"/>
    </source>
</evidence>
<evidence type="ECO:0000256" key="2">
    <source>
        <dbReference type="ARBA" id="ARBA00009813"/>
    </source>
</evidence>